<comment type="catalytic activity">
    <reaction evidence="7">
        <text>a 2'-deoxyadenosine in DNA + S-adenosyl-L-methionine = an N(6)-methyl-2'-deoxyadenosine in DNA + S-adenosyl-L-homocysteine + H(+)</text>
        <dbReference type="Rhea" id="RHEA:15197"/>
        <dbReference type="Rhea" id="RHEA-COMP:12418"/>
        <dbReference type="Rhea" id="RHEA-COMP:12419"/>
        <dbReference type="ChEBI" id="CHEBI:15378"/>
        <dbReference type="ChEBI" id="CHEBI:57856"/>
        <dbReference type="ChEBI" id="CHEBI:59789"/>
        <dbReference type="ChEBI" id="CHEBI:90615"/>
        <dbReference type="ChEBI" id="CHEBI:90616"/>
        <dbReference type="EC" id="2.1.1.72"/>
    </reaction>
</comment>
<keyword evidence="4" id="KW-0949">S-adenosyl-L-methionine</keyword>
<dbReference type="Pfam" id="PF07669">
    <property type="entry name" value="Eco57I"/>
    <property type="match status" value="1"/>
</dbReference>
<dbReference type="PANTHER" id="PTHR33841:SF1">
    <property type="entry name" value="DNA METHYLTRANSFERASE A"/>
    <property type="match status" value="1"/>
</dbReference>
<dbReference type="InterPro" id="IPR050953">
    <property type="entry name" value="N4_N6_ade-DNA_methylase"/>
</dbReference>
<evidence type="ECO:0000256" key="4">
    <source>
        <dbReference type="ARBA" id="ARBA00022691"/>
    </source>
</evidence>
<evidence type="ECO:0000256" key="3">
    <source>
        <dbReference type="ARBA" id="ARBA00022679"/>
    </source>
</evidence>
<gene>
    <name evidence="11" type="ORF">A3J19_01125</name>
</gene>
<dbReference type="SUPFAM" id="SSF116734">
    <property type="entry name" value="DNA methylase specificity domain"/>
    <property type="match status" value="1"/>
</dbReference>
<accession>A0A1F5NK24</accession>
<evidence type="ECO:0000313" key="11">
    <source>
        <dbReference type="EMBL" id="OGE78061.1"/>
    </source>
</evidence>
<evidence type="ECO:0000259" key="9">
    <source>
        <dbReference type="Pfam" id="PF07669"/>
    </source>
</evidence>
<dbReference type="Gene3D" id="3.40.50.150">
    <property type="entry name" value="Vaccinia Virus protein VP39"/>
    <property type="match status" value="2"/>
</dbReference>
<keyword evidence="3" id="KW-0808">Transferase</keyword>
<feature type="coiled-coil region" evidence="8">
    <location>
        <begin position="705"/>
        <end position="732"/>
    </location>
</feature>
<evidence type="ECO:0000256" key="6">
    <source>
        <dbReference type="ARBA" id="ARBA00023125"/>
    </source>
</evidence>
<dbReference type="PRINTS" id="PR00507">
    <property type="entry name" value="N12N6MTFRASE"/>
</dbReference>
<evidence type="ECO:0000259" key="10">
    <source>
        <dbReference type="Pfam" id="PF12950"/>
    </source>
</evidence>
<evidence type="ECO:0000256" key="7">
    <source>
        <dbReference type="ARBA" id="ARBA00047942"/>
    </source>
</evidence>
<dbReference type="InterPro" id="IPR011639">
    <property type="entry name" value="MethylTrfase_TaqI-like_dom"/>
</dbReference>
<sequence length="1150" mass="134667">MDKNYAIKLIQDVFQNPFSRDRFVAFSKNLFNFLDTEKNFVYRGNLIPDAYKSYIHTLERIGKYEDAEENKIDVLIVHLKKARSIEHARTMQRNFIAWYLAGSRGGELKDAALVAFHTDNPDDWRFSLVKMDYQIVESSTGRIKTKTELTPARRFSFLVGKNENSHTAQRQLLPTLQDDKNNPLLSDLEKAFNIEVVTQEFFEKYKSLFLDVKDSLERLMKKDHAIAQDFTNKGVDPVDFSKKLLGQIVFLYFLQKKGWFGVGRDDDWGTGPKNFLRLLLEKMIADYKNFFNDILEPLFYEALAKERDKDFYSRFNCKIPFLNGGLFDPISDYDWVHTDILLPDDLFSNHVRTKEGDIGTGILDIFDRYNFTVKEDEPLEKEVAVDPEMLGKVFENLLEVKDRKSKGTYYTPREIVHYMCQESLINYLVNECEEKVDRKDIETLIQYGETAVEHDSRVEQEGKETLTYSYKLPESIRKNAQLLDDRLKNIRVCDPAIGSGAFPVGMMNEIIRTRNTLTNYLEDKEDRSIYSFKRDAIQYSLYGVDIDPGAVEIAKLRLWLSLVVDEEDIKQIKPLPNLDYKIMQGNSLLEEFEGIQLFDDRLLNSYIPVNDDQIKKLEAREKEIQKNLMIYYQRNPLWMKNQKIERPTELYQLEGELKRVQLAIKDEKGVRFQIKDSNQNALFGDEQKARKIWEELQSLQKEFFETAQKREKDELKKQVEKLEWELIEATLKEQNKESSLKKLEQYKRTNVKPFFLWKLHFSEVFERNGKSGFDVVIANPPYIVVSPEELRGFSLTEGNHNTYVAFLEKAQMILHDSGVISYIIPTTWLAGNKFKEFRRFLLDNKSINQIVQLPYDIFKAAYIDSLILIINGKSIKNAMVKTFKFNIKDIVTHGSVSLVDFDVNSWSQDKEYVIYLNSNLPSLLAKYKNVKNKLLGEIAKVQRGTLPPKEHQLILDNNNNNSELIPWFTGQVYRYFIDTGKKCWVKYKALLENKPISLFYCKKLLGRQLINRQFRLQFAFSDGEFAFKKNLYAIYDLGEKINYYYLLAILNSKFYSYIQVNLNSSGQRDDYPAFSLQDYKNFLIPMINFREQKPFIEFVDKILAVTNSNGYLTSSEKQAKVKTYEDQIDQLVYKLYGLTLEEKAIVEGIQ</sequence>
<dbReference type="EMBL" id="MFDZ01000029">
    <property type="protein sequence ID" value="OGE78061.1"/>
    <property type="molecule type" value="Genomic_DNA"/>
</dbReference>
<dbReference type="PROSITE" id="PS00092">
    <property type="entry name" value="N6_MTASE"/>
    <property type="match status" value="1"/>
</dbReference>
<evidence type="ECO:0000313" key="12">
    <source>
        <dbReference type="Proteomes" id="UP000176578"/>
    </source>
</evidence>
<dbReference type="GO" id="GO:0009307">
    <property type="term" value="P:DNA restriction-modification system"/>
    <property type="evidence" value="ECO:0007669"/>
    <property type="project" value="UniProtKB-KW"/>
</dbReference>
<keyword evidence="2" id="KW-0489">Methyltransferase</keyword>
<evidence type="ECO:0000256" key="2">
    <source>
        <dbReference type="ARBA" id="ARBA00022603"/>
    </source>
</evidence>
<keyword evidence="5" id="KW-0680">Restriction system</keyword>
<feature type="domain" description="Type II methyltransferase M.TaqI-like" evidence="9">
    <location>
        <begin position="540"/>
        <end position="858"/>
    </location>
</feature>
<dbReference type="EC" id="2.1.1.72" evidence="1"/>
<dbReference type="InterPro" id="IPR029063">
    <property type="entry name" value="SAM-dependent_MTases_sf"/>
</dbReference>
<keyword evidence="6" id="KW-0238">DNA-binding</keyword>
<dbReference type="Pfam" id="PF12950">
    <property type="entry name" value="TaqI_C"/>
    <property type="match status" value="1"/>
</dbReference>
<proteinExistence type="predicted"/>
<dbReference type="PANTHER" id="PTHR33841">
    <property type="entry name" value="DNA METHYLTRANSFERASE YEEA-RELATED"/>
    <property type="match status" value="1"/>
</dbReference>
<feature type="domain" description="TaqI-like C-terminal specificity" evidence="10">
    <location>
        <begin position="967"/>
        <end position="1079"/>
    </location>
</feature>
<evidence type="ECO:0000256" key="8">
    <source>
        <dbReference type="SAM" id="Coils"/>
    </source>
</evidence>
<dbReference type="Proteomes" id="UP000176578">
    <property type="component" value="Unassembled WGS sequence"/>
</dbReference>
<name>A0A1F5NK24_9BACT</name>
<reference evidence="11 12" key="1">
    <citation type="journal article" date="2016" name="Nat. Commun.">
        <title>Thousands of microbial genomes shed light on interconnected biogeochemical processes in an aquifer system.</title>
        <authorList>
            <person name="Anantharaman K."/>
            <person name="Brown C.T."/>
            <person name="Hug L.A."/>
            <person name="Sharon I."/>
            <person name="Castelle C.J."/>
            <person name="Probst A.J."/>
            <person name="Thomas B.C."/>
            <person name="Singh A."/>
            <person name="Wilkins M.J."/>
            <person name="Karaoz U."/>
            <person name="Brodie E.L."/>
            <person name="Williams K.H."/>
            <person name="Hubbard S.S."/>
            <person name="Banfield J.F."/>
        </authorList>
    </citation>
    <scope>NUCLEOTIDE SEQUENCE [LARGE SCALE GENOMIC DNA]</scope>
</reference>
<dbReference type="InterPro" id="IPR002052">
    <property type="entry name" value="DNA_methylase_N6_adenine_CS"/>
</dbReference>
<keyword evidence="8" id="KW-0175">Coiled coil</keyword>
<evidence type="ECO:0000256" key="5">
    <source>
        <dbReference type="ARBA" id="ARBA00022747"/>
    </source>
</evidence>
<dbReference type="AlphaFoldDB" id="A0A1F5NK24"/>
<dbReference type="InterPro" id="IPR025931">
    <property type="entry name" value="TaqI_C"/>
</dbReference>
<dbReference type="GO" id="GO:0003677">
    <property type="term" value="F:DNA binding"/>
    <property type="evidence" value="ECO:0007669"/>
    <property type="project" value="UniProtKB-KW"/>
</dbReference>
<organism evidence="11 12">
    <name type="scientific">Candidatus Daviesbacteria bacterium RIFCSPLOWO2_02_FULL_41_8</name>
    <dbReference type="NCBI Taxonomy" id="1797798"/>
    <lineage>
        <taxon>Bacteria</taxon>
        <taxon>Candidatus Daviesiibacteriota</taxon>
    </lineage>
</organism>
<dbReference type="GO" id="GO:0032259">
    <property type="term" value="P:methylation"/>
    <property type="evidence" value="ECO:0007669"/>
    <property type="project" value="UniProtKB-KW"/>
</dbReference>
<dbReference type="GO" id="GO:0009007">
    <property type="term" value="F:site-specific DNA-methyltransferase (adenine-specific) activity"/>
    <property type="evidence" value="ECO:0007669"/>
    <property type="project" value="UniProtKB-EC"/>
</dbReference>
<evidence type="ECO:0000256" key="1">
    <source>
        <dbReference type="ARBA" id="ARBA00011900"/>
    </source>
</evidence>
<dbReference type="SUPFAM" id="SSF53335">
    <property type="entry name" value="S-adenosyl-L-methionine-dependent methyltransferases"/>
    <property type="match status" value="1"/>
</dbReference>
<comment type="caution">
    <text evidence="11">The sequence shown here is derived from an EMBL/GenBank/DDBJ whole genome shotgun (WGS) entry which is preliminary data.</text>
</comment>
<protein>
    <recommendedName>
        <fullName evidence="1">site-specific DNA-methyltransferase (adenine-specific)</fullName>
        <ecNumber evidence="1">2.1.1.72</ecNumber>
    </recommendedName>
</protein>